<evidence type="ECO:0000313" key="3">
    <source>
        <dbReference type="EMBL" id="SIS96957.1"/>
    </source>
</evidence>
<dbReference type="AlphaFoldDB" id="A0A1N7NF26"/>
<protein>
    <submittedName>
        <fullName evidence="3">Uncharacterized protein</fullName>
    </submittedName>
</protein>
<keyword evidence="4" id="KW-1185">Reference proteome</keyword>
<organism evidence="3 4">
    <name type="scientific">Roseivivax lentus</name>
    <dbReference type="NCBI Taxonomy" id="633194"/>
    <lineage>
        <taxon>Bacteria</taxon>
        <taxon>Pseudomonadati</taxon>
        <taxon>Pseudomonadota</taxon>
        <taxon>Alphaproteobacteria</taxon>
        <taxon>Rhodobacterales</taxon>
        <taxon>Roseobacteraceae</taxon>
        <taxon>Roseivivax</taxon>
    </lineage>
</organism>
<dbReference type="Proteomes" id="UP000186684">
    <property type="component" value="Unassembled WGS sequence"/>
</dbReference>
<accession>A0A1N7NF26</accession>
<reference evidence="4" key="1">
    <citation type="submission" date="2017-01" db="EMBL/GenBank/DDBJ databases">
        <authorList>
            <person name="Varghese N."/>
            <person name="Submissions S."/>
        </authorList>
    </citation>
    <scope>NUCLEOTIDE SEQUENCE [LARGE SCALE GENOMIC DNA]</scope>
    <source>
        <strain evidence="4">DSM 29430</strain>
    </source>
</reference>
<gene>
    <name evidence="3" type="ORF">SAMN05421759_10832</name>
</gene>
<evidence type="ECO:0000256" key="2">
    <source>
        <dbReference type="SAM" id="SignalP"/>
    </source>
</evidence>
<name>A0A1N7NF26_9RHOB</name>
<dbReference type="RefSeq" id="WP_076448541.1">
    <property type="nucleotide sequence ID" value="NZ_FTOQ01000008.1"/>
</dbReference>
<keyword evidence="2" id="KW-0732">Signal</keyword>
<proteinExistence type="predicted"/>
<feature type="region of interest" description="Disordered" evidence="1">
    <location>
        <begin position="23"/>
        <end position="76"/>
    </location>
</feature>
<evidence type="ECO:0000256" key="1">
    <source>
        <dbReference type="SAM" id="MobiDB-lite"/>
    </source>
</evidence>
<feature type="signal peptide" evidence="2">
    <location>
        <begin position="1"/>
        <end position="23"/>
    </location>
</feature>
<evidence type="ECO:0000313" key="4">
    <source>
        <dbReference type="Proteomes" id="UP000186684"/>
    </source>
</evidence>
<dbReference type="STRING" id="633194.SAMN05421759_10832"/>
<sequence length="76" mass="7108">MTLTSKLTVLTLTAALAAGSAIAKGHDQGAGPNGSPETPAGQNAGAETASAAQTLGKGKSTDGGPSGKSGDANAQD</sequence>
<feature type="chain" id="PRO_5013066050" evidence="2">
    <location>
        <begin position="24"/>
        <end position="76"/>
    </location>
</feature>
<dbReference type="EMBL" id="FTOQ01000008">
    <property type="protein sequence ID" value="SIS96957.1"/>
    <property type="molecule type" value="Genomic_DNA"/>
</dbReference>